<organism evidence="3 4">
    <name type="scientific">Mytilus galloprovincialis</name>
    <name type="common">Mediterranean mussel</name>
    <dbReference type="NCBI Taxonomy" id="29158"/>
    <lineage>
        <taxon>Eukaryota</taxon>
        <taxon>Metazoa</taxon>
        <taxon>Spiralia</taxon>
        <taxon>Lophotrochozoa</taxon>
        <taxon>Mollusca</taxon>
        <taxon>Bivalvia</taxon>
        <taxon>Autobranchia</taxon>
        <taxon>Pteriomorphia</taxon>
        <taxon>Mytilida</taxon>
        <taxon>Mytiloidea</taxon>
        <taxon>Mytilidae</taxon>
        <taxon>Mytilinae</taxon>
        <taxon>Mytilus</taxon>
    </lineage>
</organism>
<comment type="caution">
    <text evidence="3">The sequence shown here is derived from an EMBL/GenBank/DDBJ whole genome shotgun (WGS) entry which is preliminary data.</text>
</comment>
<dbReference type="EMBL" id="UYJE01009225">
    <property type="protein sequence ID" value="VDI71334.1"/>
    <property type="molecule type" value="Genomic_DNA"/>
</dbReference>
<accession>A0A8B6GZE2</accession>
<feature type="signal peptide" evidence="2">
    <location>
        <begin position="1"/>
        <end position="16"/>
    </location>
</feature>
<protein>
    <submittedName>
        <fullName evidence="3">Uncharacterized protein</fullName>
    </submittedName>
</protein>
<dbReference type="Proteomes" id="UP000596742">
    <property type="component" value="Unassembled WGS sequence"/>
</dbReference>
<dbReference type="OrthoDB" id="10360509at2759"/>
<proteinExistence type="predicted"/>
<dbReference type="AlphaFoldDB" id="A0A8B6GZE2"/>
<keyword evidence="1" id="KW-0812">Transmembrane</keyword>
<evidence type="ECO:0000313" key="3">
    <source>
        <dbReference type="EMBL" id="VDI71334.1"/>
    </source>
</evidence>
<keyword evidence="4" id="KW-1185">Reference proteome</keyword>
<gene>
    <name evidence="3" type="ORF">MGAL_10B079065</name>
</gene>
<evidence type="ECO:0000256" key="1">
    <source>
        <dbReference type="SAM" id="Phobius"/>
    </source>
</evidence>
<feature type="chain" id="PRO_5032479657" evidence="2">
    <location>
        <begin position="17"/>
        <end position="208"/>
    </location>
</feature>
<evidence type="ECO:0000256" key="2">
    <source>
        <dbReference type="SAM" id="SignalP"/>
    </source>
</evidence>
<keyword evidence="2" id="KW-0732">Signal</keyword>
<evidence type="ECO:0000313" key="4">
    <source>
        <dbReference type="Proteomes" id="UP000596742"/>
    </source>
</evidence>
<keyword evidence="1" id="KW-0472">Membrane</keyword>
<keyword evidence="1" id="KW-1133">Transmembrane helix</keyword>
<reference evidence="3" key="1">
    <citation type="submission" date="2018-11" db="EMBL/GenBank/DDBJ databases">
        <authorList>
            <person name="Alioto T."/>
            <person name="Alioto T."/>
        </authorList>
    </citation>
    <scope>NUCLEOTIDE SEQUENCE</scope>
</reference>
<sequence>MFGYLCLFQIIEVVLSKTCYYRISYYYSYYSSLRSKYCTYGCCSSSTSSPCCSSSYSSYSSYLDGLSNYSYTLSTAGTIGAVVGSLLALSIFVTIISCICRRMRAQRGVQGQVMSPPAVTYVTTTGGPVPAAYPQTAYQPQFGSNINIMGSTEQLNVIPPNNGNTACPSNNGNTVYPPSFGNPAYPPSYDNLAHDNMKGSESSMNACT</sequence>
<feature type="transmembrane region" description="Helical" evidence="1">
    <location>
        <begin position="76"/>
        <end position="100"/>
    </location>
</feature>
<name>A0A8B6GZE2_MYTGA</name>